<dbReference type="InterPro" id="IPR013783">
    <property type="entry name" value="Ig-like_fold"/>
</dbReference>
<dbReference type="RefSeq" id="WP_280162925.1">
    <property type="nucleotide sequence ID" value="NZ_CP093428.1"/>
</dbReference>
<dbReference type="Gene3D" id="2.60.40.10">
    <property type="entry name" value="Immunoglobulins"/>
    <property type="match status" value="1"/>
</dbReference>
<dbReference type="Proteomes" id="UP001243713">
    <property type="component" value="Chromosome"/>
</dbReference>
<accession>A0ABY8MY63</accession>
<proteinExistence type="predicted"/>
<reference evidence="1 2" key="1">
    <citation type="submission" date="2022-03" db="EMBL/GenBank/DDBJ databases">
        <title>Plant growth promoting endophytes with ACC deaminase activity.</title>
        <authorList>
            <person name="Charles T."/>
            <person name="Van Dyk A."/>
            <person name="Cheng J."/>
            <person name="Heil J."/>
        </authorList>
    </citation>
    <scope>NUCLEOTIDE SEQUENCE [LARGE SCALE GENOMIC DNA]</scope>
    <source>
        <strain evidence="1 2">8R6</strain>
    </source>
</reference>
<name>A0ABY8MY63_9PSED</name>
<evidence type="ECO:0000313" key="1">
    <source>
        <dbReference type="EMBL" id="WGK91346.1"/>
    </source>
</evidence>
<organism evidence="1 2">
    <name type="scientific">Pseudomonas migulae</name>
    <dbReference type="NCBI Taxonomy" id="78543"/>
    <lineage>
        <taxon>Bacteria</taxon>
        <taxon>Pseudomonadati</taxon>
        <taxon>Pseudomonadota</taxon>
        <taxon>Gammaproteobacteria</taxon>
        <taxon>Pseudomonadales</taxon>
        <taxon>Pseudomonadaceae</taxon>
        <taxon>Pseudomonas</taxon>
    </lineage>
</organism>
<evidence type="ECO:0000313" key="2">
    <source>
        <dbReference type="Proteomes" id="UP001243713"/>
    </source>
</evidence>
<sequence length="431" mass="45985">MTQQIGTFTTGELSASIEGCGEFNARNVEFMGSTDEPDFLLRGMDASRGLLFYFPRFESGHYVLGAGSANKAFYEVDGALNGEVKKGGVDVTVDAEDAVSISFDLWIADKAGDAVIRIKGSGNFKGRVPWTDNGRALSNVICGCLSPKGGQVESDLTMRLDPCEILLPAANTTISPFHLFSGKANPGAKVNVSRLGNGAIIHGSSSADGNGDWKITPDRALPVGSIRMHARQIMNDVVSYSEEVNYTVNPLAPPVITTPKEGESLYFKGSIRGTGHPGAKVTVHKNGDAYTLYGRADVPYTGIWSAPIELPLGPFTMTAKQNFDGVDSGWAVPVSFKVTGLPGPRIKVPVSGEHFRYNRNLSGEGSPGAEIKLYKVGDSSTVYGRTQVNARGEWSTVLGIRPPVGHFSIMGVQTLNNVTSQTNSVTFMVIP</sequence>
<dbReference type="EMBL" id="CP093428">
    <property type="protein sequence ID" value="WGK91346.1"/>
    <property type="molecule type" value="Genomic_DNA"/>
</dbReference>
<keyword evidence="2" id="KW-1185">Reference proteome</keyword>
<gene>
    <name evidence="1" type="ORF">MOQ58_03925</name>
</gene>
<protein>
    <submittedName>
        <fullName evidence="1">Uncharacterized protein</fullName>
    </submittedName>
</protein>